<evidence type="ECO:0000313" key="3">
    <source>
        <dbReference type="Proteomes" id="UP000036367"/>
    </source>
</evidence>
<dbReference type="AlphaFoldDB" id="A0A0J1EAH9"/>
<dbReference type="OrthoDB" id="290932at2"/>
<feature type="compositionally biased region" description="Polar residues" evidence="1">
    <location>
        <begin position="19"/>
        <end position="30"/>
    </location>
</feature>
<protein>
    <submittedName>
        <fullName evidence="2">Uncharacterized protein</fullName>
    </submittedName>
</protein>
<evidence type="ECO:0000313" key="2">
    <source>
        <dbReference type="EMBL" id="KLU02594.1"/>
    </source>
</evidence>
<feature type="region of interest" description="Disordered" evidence="1">
    <location>
        <begin position="1"/>
        <end position="30"/>
    </location>
</feature>
<sequence>MDCNMNESRAPKLNHPSAEGSSQSDAPHQWNQCSPADATLGVCPVCLGRTLIEIRGKLQCERCHTICETCCEGGRT</sequence>
<dbReference type="PATRIC" id="fig|595434.4.peg.5374"/>
<reference evidence="2" key="1">
    <citation type="submission" date="2015-05" db="EMBL/GenBank/DDBJ databases">
        <title>Permanent draft genome of Rhodopirellula islandicus K833.</title>
        <authorList>
            <person name="Kizina J."/>
            <person name="Richter M."/>
            <person name="Glockner F.O."/>
            <person name="Harder J."/>
        </authorList>
    </citation>
    <scope>NUCLEOTIDE SEQUENCE [LARGE SCALE GENOMIC DNA]</scope>
    <source>
        <strain evidence="2">K833</strain>
    </source>
</reference>
<dbReference type="STRING" id="595434.RISK_005660"/>
<organism evidence="2 3">
    <name type="scientific">Rhodopirellula islandica</name>
    <dbReference type="NCBI Taxonomy" id="595434"/>
    <lineage>
        <taxon>Bacteria</taxon>
        <taxon>Pseudomonadati</taxon>
        <taxon>Planctomycetota</taxon>
        <taxon>Planctomycetia</taxon>
        <taxon>Pirellulales</taxon>
        <taxon>Pirellulaceae</taxon>
        <taxon>Rhodopirellula</taxon>
    </lineage>
</organism>
<gene>
    <name evidence="2" type="ORF">RISK_005660</name>
</gene>
<accession>A0A0J1EAH9</accession>
<dbReference type="EMBL" id="LECT01000044">
    <property type="protein sequence ID" value="KLU02594.1"/>
    <property type="molecule type" value="Genomic_DNA"/>
</dbReference>
<proteinExistence type="predicted"/>
<name>A0A0J1EAH9_RHOIS</name>
<dbReference type="Proteomes" id="UP000036367">
    <property type="component" value="Unassembled WGS sequence"/>
</dbReference>
<evidence type="ECO:0000256" key="1">
    <source>
        <dbReference type="SAM" id="MobiDB-lite"/>
    </source>
</evidence>
<comment type="caution">
    <text evidence="2">The sequence shown here is derived from an EMBL/GenBank/DDBJ whole genome shotgun (WGS) entry which is preliminary data.</text>
</comment>
<keyword evidence="3" id="KW-1185">Reference proteome</keyword>